<evidence type="ECO:0000313" key="2">
    <source>
        <dbReference type="EMBL" id="GII81866.1"/>
    </source>
</evidence>
<feature type="transmembrane region" description="Helical" evidence="1">
    <location>
        <begin position="18"/>
        <end position="39"/>
    </location>
</feature>
<proteinExistence type="predicted"/>
<dbReference type="AlphaFoldDB" id="A0A919V280"/>
<sequence>MAAGLLIGPQNAPQGRRVLGAALSGAFVILALVNFWWLYPVISAEIIPYDDWHRRMMFDRWI</sequence>
<name>A0A919V280_9ACTN</name>
<keyword evidence="1" id="KW-0472">Membrane</keyword>
<gene>
    <name evidence="2" type="ORF">Sru01_68480</name>
</gene>
<evidence type="ECO:0000313" key="3">
    <source>
        <dbReference type="Proteomes" id="UP000655287"/>
    </source>
</evidence>
<dbReference type="Proteomes" id="UP000655287">
    <property type="component" value="Unassembled WGS sequence"/>
</dbReference>
<protein>
    <recommendedName>
        <fullName evidence="4">Dolichyl-phosphate-mannose--protein mannosyltransferase</fullName>
    </recommendedName>
</protein>
<keyword evidence="1" id="KW-1133">Transmembrane helix</keyword>
<reference evidence="2" key="1">
    <citation type="submission" date="2021-01" db="EMBL/GenBank/DDBJ databases">
        <title>Whole genome shotgun sequence of Sphaerisporangium rufum NBRC 109079.</title>
        <authorList>
            <person name="Komaki H."/>
            <person name="Tamura T."/>
        </authorList>
    </citation>
    <scope>NUCLEOTIDE SEQUENCE</scope>
    <source>
        <strain evidence="2">NBRC 109079</strain>
    </source>
</reference>
<evidence type="ECO:0008006" key="4">
    <source>
        <dbReference type="Google" id="ProtNLM"/>
    </source>
</evidence>
<accession>A0A919V280</accession>
<evidence type="ECO:0000256" key="1">
    <source>
        <dbReference type="SAM" id="Phobius"/>
    </source>
</evidence>
<dbReference type="EMBL" id="BOOU01000114">
    <property type="protein sequence ID" value="GII81866.1"/>
    <property type="molecule type" value="Genomic_DNA"/>
</dbReference>
<keyword evidence="1" id="KW-0812">Transmembrane</keyword>
<comment type="caution">
    <text evidence="2">The sequence shown here is derived from an EMBL/GenBank/DDBJ whole genome shotgun (WGS) entry which is preliminary data.</text>
</comment>
<keyword evidence="3" id="KW-1185">Reference proteome</keyword>
<organism evidence="2 3">
    <name type="scientific">Sphaerisporangium rufum</name>
    <dbReference type="NCBI Taxonomy" id="1381558"/>
    <lineage>
        <taxon>Bacteria</taxon>
        <taxon>Bacillati</taxon>
        <taxon>Actinomycetota</taxon>
        <taxon>Actinomycetes</taxon>
        <taxon>Streptosporangiales</taxon>
        <taxon>Streptosporangiaceae</taxon>
        <taxon>Sphaerisporangium</taxon>
    </lineage>
</organism>